<dbReference type="AlphaFoldDB" id="A0A453CC40"/>
<dbReference type="InterPro" id="IPR028364">
    <property type="entry name" value="Ribosomal_uL1/biogenesis"/>
</dbReference>
<keyword evidence="3" id="KW-1185">Reference proteome</keyword>
<feature type="region of interest" description="Disordered" evidence="1">
    <location>
        <begin position="1"/>
        <end position="31"/>
    </location>
</feature>
<feature type="region of interest" description="Disordered" evidence="1">
    <location>
        <begin position="262"/>
        <end position="296"/>
    </location>
</feature>
<evidence type="ECO:0000313" key="3">
    <source>
        <dbReference type="Proteomes" id="UP000015105"/>
    </source>
</evidence>
<reference evidence="2" key="5">
    <citation type="journal article" date="2021" name="G3 (Bethesda)">
        <title>Aegilops tauschii genome assembly Aet v5.0 features greater sequence contiguity and improved annotation.</title>
        <authorList>
            <person name="Wang L."/>
            <person name="Zhu T."/>
            <person name="Rodriguez J.C."/>
            <person name="Deal K.R."/>
            <person name="Dubcovsky J."/>
            <person name="McGuire P.E."/>
            <person name="Lux T."/>
            <person name="Spannagl M."/>
            <person name="Mayer K.F.X."/>
            <person name="Baldrich P."/>
            <person name="Meyers B.C."/>
            <person name="Huo N."/>
            <person name="Gu Y.Q."/>
            <person name="Zhou H."/>
            <person name="Devos K.M."/>
            <person name="Bennetzen J.L."/>
            <person name="Unver T."/>
            <person name="Budak H."/>
            <person name="Gulick P.J."/>
            <person name="Galiba G."/>
            <person name="Kalapos B."/>
            <person name="Nelson D.R."/>
            <person name="Li P."/>
            <person name="You F.M."/>
            <person name="Luo M.C."/>
            <person name="Dvorak J."/>
        </authorList>
    </citation>
    <scope>NUCLEOTIDE SEQUENCE [LARGE SCALE GENOMIC DNA]</scope>
    <source>
        <strain evidence="2">cv. AL8/78</strain>
    </source>
</reference>
<dbReference type="Gene3D" id="3.30.190.20">
    <property type="match status" value="1"/>
</dbReference>
<accession>A0A453CC40</accession>
<evidence type="ECO:0000256" key="1">
    <source>
        <dbReference type="SAM" id="MobiDB-lite"/>
    </source>
</evidence>
<protein>
    <recommendedName>
        <fullName evidence="4">Ribosomal protein L1</fullName>
    </recommendedName>
</protein>
<dbReference type="EnsemblPlants" id="AET2Gv20801200.2">
    <property type="protein sequence ID" value="AET2Gv20801200.2"/>
    <property type="gene ID" value="AET2Gv20801200"/>
</dbReference>
<name>A0A453CC40_AEGTS</name>
<dbReference type="Pfam" id="PF00687">
    <property type="entry name" value="Ribosomal_L1"/>
    <property type="match status" value="1"/>
</dbReference>
<dbReference type="Gramene" id="AET2Gv20801200.2">
    <property type="protein sequence ID" value="AET2Gv20801200.2"/>
    <property type="gene ID" value="AET2Gv20801200"/>
</dbReference>
<dbReference type="STRING" id="200361.A0A453CC40"/>
<dbReference type="Proteomes" id="UP000015105">
    <property type="component" value="Chromosome 2D"/>
</dbReference>
<evidence type="ECO:0008006" key="4">
    <source>
        <dbReference type="Google" id="ProtNLM"/>
    </source>
</evidence>
<dbReference type="SUPFAM" id="SSF56808">
    <property type="entry name" value="Ribosomal protein L1"/>
    <property type="match status" value="1"/>
</dbReference>
<reference evidence="2" key="3">
    <citation type="journal article" date="2017" name="Nature">
        <title>Genome sequence of the progenitor of the wheat D genome Aegilops tauschii.</title>
        <authorList>
            <person name="Luo M.C."/>
            <person name="Gu Y.Q."/>
            <person name="Puiu D."/>
            <person name="Wang H."/>
            <person name="Twardziok S.O."/>
            <person name="Deal K.R."/>
            <person name="Huo N."/>
            <person name="Zhu T."/>
            <person name="Wang L."/>
            <person name="Wang Y."/>
            <person name="McGuire P.E."/>
            <person name="Liu S."/>
            <person name="Long H."/>
            <person name="Ramasamy R.K."/>
            <person name="Rodriguez J.C."/>
            <person name="Van S.L."/>
            <person name="Yuan L."/>
            <person name="Wang Z."/>
            <person name="Xia Z."/>
            <person name="Xiao L."/>
            <person name="Anderson O.D."/>
            <person name="Ouyang S."/>
            <person name="Liang Y."/>
            <person name="Zimin A.V."/>
            <person name="Pertea G."/>
            <person name="Qi P."/>
            <person name="Bennetzen J.L."/>
            <person name="Dai X."/>
            <person name="Dawson M.W."/>
            <person name="Muller H.G."/>
            <person name="Kugler K."/>
            <person name="Rivarola-Duarte L."/>
            <person name="Spannagl M."/>
            <person name="Mayer K.F.X."/>
            <person name="Lu F.H."/>
            <person name="Bevan M.W."/>
            <person name="Leroy P."/>
            <person name="Li P."/>
            <person name="You F.M."/>
            <person name="Sun Q."/>
            <person name="Liu Z."/>
            <person name="Lyons E."/>
            <person name="Wicker T."/>
            <person name="Salzberg S.L."/>
            <person name="Devos K.M."/>
            <person name="Dvorak J."/>
        </authorList>
    </citation>
    <scope>NUCLEOTIDE SEQUENCE [LARGE SCALE GENOMIC DNA]</scope>
    <source>
        <strain evidence="2">cv. AL8/78</strain>
    </source>
</reference>
<reference evidence="2" key="4">
    <citation type="submission" date="2019-03" db="UniProtKB">
        <authorList>
            <consortium name="EnsemblPlants"/>
        </authorList>
    </citation>
    <scope>IDENTIFICATION</scope>
</reference>
<reference evidence="3" key="1">
    <citation type="journal article" date="2014" name="Science">
        <title>Ancient hybridizations among the ancestral genomes of bread wheat.</title>
        <authorList>
            <consortium name="International Wheat Genome Sequencing Consortium,"/>
            <person name="Marcussen T."/>
            <person name="Sandve S.R."/>
            <person name="Heier L."/>
            <person name="Spannagl M."/>
            <person name="Pfeifer M."/>
            <person name="Jakobsen K.S."/>
            <person name="Wulff B.B."/>
            <person name="Steuernagel B."/>
            <person name="Mayer K.F."/>
            <person name="Olsen O.A."/>
        </authorList>
    </citation>
    <scope>NUCLEOTIDE SEQUENCE [LARGE SCALE GENOMIC DNA]</scope>
    <source>
        <strain evidence="3">cv. AL8/78</strain>
    </source>
</reference>
<reference evidence="3" key="2">
    <citation type="journal article" date="2017" name="Nat. Plants">
        <title>The Aegilops tauschii genome reveals multiple impacts of transposons.</title>
        <authorList>
            <person name="Zhao G."/>
            <person name="Zou C."/>
            <person name="Li K."/>
            <person name="Wang K."/>
            <person name="Li T."/>
            <person name="Gao L."/>
            <person name="Zhang X."/>
            <person name="Wang H."/>
            <person name="Yang Z."/>
            <person name="Liu X."/>
            <person name="Jiang W."/>
            <person name="Mao L."/>
            <person name="Kong X."/>
            <person name="Jiao Y."/>
            <person name="Jia J."/>
        </authorList>
    </citation>
    <scope>NUCLEOTIDE SEQUENCE [LARGE SCALE GENOMIC DNA]</scope>
    <source>
        <strain evidence="3">cv. AL8/78</strain>
    </source>
</reference>
<dbReference type="InterPro" id="IPR023674">
    <property type="entry name" value="Ribosomal_uL1-like"/>
</dbReference>
<evidence type="ECO:0000313" key="2">
    <source>
        <dbReference type="EnsemblPlants" id="AET2Gv20801200.2"/>
    </source>
</evidence>
<sequence length="296" mass="31588">PTYAHLGCTGRAEPPALPVSDSTNIGATEPEPASKYRTLASTLITSQIPKLPPPPPMMMASAPAPNPRLGREAVVRAVGALLRWLKHHPSPAPEPVYLLVTLKTAPVRRFEHYLSLPLSPFPSIFLVADRLPDDLPDDIETLPSSALRSLPPVARRGLVLVDSRLKIPSSGKGAKGRGRVVPVDLADPAWAESAREAARRVELRVEAGTCRAVRVGHAAMAPEEAVENVVAAVEAAAACVPRKWRNVRALHLKAPESIALPLYAAPGTGGNDDSKDAKRQAATAVEQGRVKRGRKE</sequence>
<proteinExistence type="predicted"/>
<organism evidence="2 3">
    <name type="scientific">Aegilops tauschii subsp. strangulata</name>
    <name type="common">Goatgrass</name>
    <dbReference type="NCBI Taxonomy" id="200361"/>
    <lineage>
        <taxon>Eukaryota</taxon>
        <taxon>Viridiplantae</taxon>
        <taxon>Streptophyta</taxon>
        <taxon>Embryophyta</taxon>
        <taxon>Tracheophyta</taxon>
        <taxon>Spermatophyta</taxon>
        <taxon>Magnoliopsida</taxon>
        <taxon>Liliopsida</taxon>
        <taxon>Poales</taxon>
        <taxon>Poaceae</taxon>
        <taxon>BOP clade</taxon>
        <taxon>Pooideae</taxon>
        <taxon>Triticodae</taxon>
        <taxon>Triticeae</taxon>
        <taxon>Triticinae</taxon>
        <taxon>Aegilops</taxon>
    </lineage>
</organism>